<dbReference type="EnsemblPlants" id="Pp3c15_12240V3.2">
    <property type="protein sequence ID" value="Pp3c15_12240V3.2"/>
    <property type="gene ID" value="Pp3c15_12240"/>
</dbReference>
<dbReference type="GeneID" id="112292697"/>
<feature type="region of interest" description="Disordered" evidence="1">
    <location>
        <begin position="305"/>
        <end position="327"/>
    </location>
</feature>
<dbReference type="PANTHER" id="PTHR12874">
    <property type="entry name" value="F-BOX ONLY PROTEIN 48-RELATED"/>
    <property type="match status" value="1"/>
</dbReference>
<reference evidence="4" key="3">
    <citation type="submission" date="2020-12" db="UniProtKB">
        <authorList>
            <consortium name="EnsemblPlants"/>
        </authorList>
    </citation>
    <scope>IDENTIFICATION</scope>
</reference>
<accession>A0A2K1JCZ3</accession>
<dbReference type="AlphaFoldDB" id="A0A2K1JCZ3"/>
<dbReference type="InterPro" id="IPR036047">
    <property type="entry name" value="F-box-like_dom_sf"/>
</dbReference>
<name>A0A2K1JCZ3_PHYPA</name>
<gene>
    <name evidence="4" type="primary">LOC112292697</name>
    <name evidence="3" type="ORF">PHYPA_019656</name>
</gene>
<evidence type="ECO:0000256" key="1">
    <source>
        <dbReference type="SAM" id="MobiDB-lite"/>
    </source>
</evidence>
<evidence type="ECO:0000259" key="2">
    <source>
        <dbReference type="PROSITE" id="PS50181"/>
    </source>
</evidence>
<feature type="region of interest" description="Disordered" evidence="1">
    <location>
        <begin position="200"/>
        <end position="223"/>
    </location>
</feature>
<dbReference type="Gramene" id="Pp3c15_12240V3.2">
    <property type="protein sequence ID" value="Pp3c15_12240V3.2"/>
    <property type="gene ID" value="Pp3c15_12240"/>
</dbReference>
<evidence type="ECO:0000313" key="4">
    <source>
        <dbReference type="EnsemblPlants" id="Pp3c15_12240V3.1"/>
    </source>
</evidence>
<dbReference type="Proteomes" id="UP000006727">
    <property type="component" value="Chromosome 15"/>
</dbReference>
<sequence>MEGDEDVLVRCLQRGCMIGDGGGVELEGAGAMASGPWNLYDLGDDALSYVLSFLSPVDIASCSRVSQRLRRLCRDEDKIWYPMCERRFGGVTNVHEWWGRGRISYKVVHSVLSHFGNLVGFWRGVGNGCHGSLVVFEWHSFKIVGYRVVPARLGSYKVRKVPFMEIGWIGVSHKEMPACLLDPDWAQLVPEILGVDGNGRNEASEPHLSQPLQIPVSPKSAARKNACSSSGRVSPFEALGLDWTLEDPTPAGLVVVDLHFVGSEHVVLEEYQQAVFNGYPFSGRKTLVEAAALASFGSSENLCPTGGSPGHLSPASSGGGSEAGKSPPGSFPYEMYHYLAKKVTSPGGERAARKQRRRDRERALNQGRHRYEPEHFVKIPHFCPTTEQPLQGLWKGIGRGKGLDFVVLSYDDHGSIVCRKVGDSSGMTRSGSICWTAKAGHGISGPLPDTEREVFEFRQHILPSPRELRAQNGCLTVDDSLNEEVVELLWATVDDQPGLNYNVGAGGVTQSRVWQYASGRFGFASGSEDRIIDFRPICVQDNLADLV</sequence>
<dbReference type="OrthoDB" id="1924875at2759"/>
<feature type="region of interest" description="Disordered" evidence="1">
    <location>
        <begin position="344"/>
        <end position="368"/>
    </location>
</feature>
<dbReference type="PANTHER" id="PTHR12874:SF28">
    <property type="entry name" value="F-BOX PROTEIN"/>
    <property type="match status" value="1"/>
</dbReference>
<dbReference type="PaxDb" id="3218-PP1S258_31V6.1"/>
<feature type="compositionally biased region" description="Basic and acidic residues" evidence="1">
    <location>
        <begin position="358"/>
        <end position="368"/>
    </location>
</feature>
<evidence type="ECO:0000313" key="5">
    <source>
        <dbReference type="Proteomes" id="UP000006727"/>
    </source>
</evidence>
<protein>
    <recommendedName>
        <fullName evidence="2">F-box domain-containing protein</fullName>
    </recommendedName>
</protein>
<reference evidence="3 5" key="2">
    <citation type="journal article" date="2018" name="Plant J.">
        <title>The Physcomitrella patens chromosome-scale assembly reveals moss genome structure and evolution.</title>
        <authorList>
            <person name="Lang D."/>
            <person name="Ullrich K.K."/>
            <person name="Murat F."/>
            <person name="Fuchs J."/>
            <person name="Jenkins J."/>
            <person name="Haas F.B."/>
            <person name="Piednoel M."/>
            <person name="Gundlach H."/>
            <person name="Van Bel M."/>
            <person name="Meyberg R."/>
            <person name="Vives C."/>
            <person name="Morata J."/>
            <person name="Symeonidi A."/>
            <person name="Hiss M."/>
            <person name="Muchero W."/>
            <person name="Kamisugi Y."/>
            <person name="Saleh O."/>
            <person name="Blanc G."/>
            <person name="Decker E.L."/>
            <person name="van Gessel N."/>
            <person name="Grimwood J."/>
            <person name="Hayes R.D."/>
            <person name="Graham S.W."/>
            <person name="Gunter L.E."/>
            <person name="McDaniel S.F."/>
            <person name="Hoernstein S.N.W."/>
            <person name="Larsson A."/>
            <person name="Li F.W."/>
            <person name="Perroud P.F."/>
            <person name="Phillips J."/>
            <person name="Ranjan P."/>
            <person name="Rokshar D.S."/>
            <person name="Rothfels C.J."/>
            <person name="Schneider L."/>
            <person name="Shu S."/>
            <person name="Stevenson D.W."/>
            <person name="Thummler F."/>
            <person name="Tillich M."/>
            <person name="Villarreal Aguilar J.C."/>
            <person name="Widiez T."/>
            <person name="Wong G.K."/>
            <person name="Wymore A."/>
            <person name="Zhang Y."/>
            <person name="Zimmer A.D."/>
            <person name="Quatrano R.S."/>
            <person name="Mayer K.F.X."/>
            <person name="Goodstein D."/>
            <person name="Casacuberta J.M."/>
            <person name="Vandepoele K."/>
            <person name="Reski R."/>
            <person name="Cuming A.C."/>
            <person name="Tuskan G.A."/>
            <person name="Maumus F."/>
            <person name="Salse J."/>
            <person name="Schmutz J."/>
            <person name="Rensing S.A."/>
        </authorList>
    </citation>
    <scope>NUCLEOTIDE SEQUENCE [LARGE SCALE GENOMIC DNA]</scope>
    <source>
        <strain evidence="4 5">cv. Gransden 2004</strain>
    </source>
</reference>
<dbReference type="EnsemblPlants" id="Pp3c15_12240V3.1">
    <property type="protein sequence ID" value="Pp3c15_12240V3.1"/>
    <property type="gene ID" value="Pp3c15_12240"/>
</dbReference>
<dbReference type="PROSITE" id="PS50181">
    <property type="entry name" value="FBOX"/>
    <property type="match status" value="1"/>
</dbReference>
<keyword evidence="5" id="KW-1185">Reference proteome</keyword>
<dbReference type="SUPFAM" id="SSF81383">
    <property type="entry name" value="F-box domain"/>
    <property type="match status" value="1"/>
</dbReference>
<dbReference type="FunCoup" id="A0A2K1JCZ3">
    <property type="interactions" value="2290"/>
</dbReference>
<reference evidence="3 5" key="1">
    <citation type="journal article" date="2008" name="Science">
        <title>The Physcomitrella genome reveals evolutionary insights into the conquest of land by plants.</title>
        <authorList>
            <person name="Rensing S."/>
            <person name="Lang D."/>
            <person name="Zimmer A."/>
            <person name="Terry A."/>
            <person name="Salamov A."/>
            <person name="Shapiro H."/>
            <person name="Nishiyama T."/>
            <person name="Perroud P.-F."/>
            <person name="Lindquist E."/>
            <person name="Kamisugi Y."/>
            <person name="Tanahashi T."/>
            <person name="Sakakibara K."/>
            <person name="Fujita T."/>
            <person name="Oishi K."/>
            <person name="Shin-I T."/>
            <person name="Kuroki Y."/>
            <person name="Toyoda A."/>
            <person name="Suzuki Y."/>
            <person name="Hashimoto A."/>
            <person name="Yamaguchi K."/>
            <person name="Sugano A."/>
            <person name="Kohara Y."/>
            <person name="Fujiyama A."/>
            <person name="Anterola A."/>
            <person name="Aoki S."/>
            <person name="Ashton N."/>
            <person name="Barbazuk W.B."/>
            <person name="Barker E."/>
            <person name="Bennetzen J."/>
            <person name="Bezanilla M."/>
            <person name="Blankenship R."/>
            <person name="Cho S.H."/>
            <person name="Dutcher S."/>
            <person name="Estelle M."/>
            <person name="Fawcett J.A."/>
            <person name="Gundlach H."/>
            <person name="Hanada K."/>
            <person name="Heyl A."/>
            <person name="Hicks K.A."/>
            <person name="Hugh J."/>
            <person name="Lohr M."/>
            <person name="Mayer K."/>
            <person name="Melkozernov A."/>
            <person name="Murata T."/>
            <person name="Nelson D."/>
            <person name="Pils B."/>
            <person name="Prigge M."/>
            <person name="Reiss B."/>
            <person name="Renner T."/>
            <person name="Rombauts S."/>
            <person name="Rushton P."/>
            <person name="Sanderfoot A."/>
            <person name="Schween G."/>
            <person name="Shiu S.-H."/>
            <person name="Stueber K."/>
            <person name="Theodoulou F.L."/>
            <person name="Tu H."/>
            <person name="Van de Peer Y."/>
            <person name="Verrier P.J."/>
            <person name="Waters E."/>
            <person name="Wood A."/>
            <person name="Yang L."/>
            <person name="Cove D."/>
            <person name="Cuming A."/>
            <person name="Hasebe M."/>
            <person name="Lucas S."/>
            <person name="Mishler D.B."/>
            <person name="Reski R."/>
            <person name="Grigoriev I."/>
            <person name="Quatrano R.S."/>
            <person name="Boore J.L."/>
        </authorList>
    </citation>
    <scope>NUCLEOTIDE SEQUENCE [LARGE SCALE GENOMIC DNA]</scope>
    <source>
        <strain evidence="4 5">cv. Gransden 2004</strain>
    </source>
</reference>
<evidence type="ECO:0000313" key="3">
    <source>
        <dbReference type="EMBL" id="PNR39378.1"/>
    </source>
</evidence>
<dbReference type="RefSeq" id="XP_024397211.1">
    <property type="nucleotide sequence ID" value="XM_024541443.2"/>
</dbReference>
<dbReference type="SMART" id="SM00256">
    <property type="entry name" value="FBOX"/>
    <property type="match status" value="1"/>
</dbReference>
<dbReference type="InterPro" id="IPR001810">
    <property type="entry name" value="F-box_dom"/>
</dbReference>
<dbReference type="KEGG" id="ppp:112292697"/>
<dbReference type="Gramene" id="Pp3c15_12240V3.1">
    <property type="protein sequence ID" value="Pp3c15_12240V3.1"/>
    <property type="gene ID" value="Pp3c15_12240"/>
</dbReference>
<dbReference type="OMA" id="KLWFSLC"/>
<dbReference type="EMBL" id="ABEU02000015">
    <property type="protein sequence ID" value="PNR39378.1"/>
    <property type="molecule type" value="Genomic_DNA"/>
</dbReference>
<dbReference type="Pfam" id="PF12937">
    <property type="entry name" value="F-box-like"/>
    <property type="match status" value="1"/>
</dbReference>
<dbReference type="Gene3D" id="1.20.1280.50">
    <property type="match status" value="1"/>
</dbReference>
<dbReference type="STRING" id="3218.A0A2K1JCZ3"/>
<proteinExistence type="predicted"/>
<organism evidence="3">
    <name type="scientific">Physcomitrium patens</name>
    <name type="common">Spreading-leaved earth moss</name>
    <name type="synonym">Physcomitrella patens</name>
    <dbReference type="NCBI Taxonomy" id="3218"/>
    <lineage>
        <taxon>Eukaryota</taxon>
        <taxon>Viridiplantae</taxon>
        <taxon>Streptophyta</taxon>
        <taxon>Embryophyta</taxon>
        <taxon>Bryophyta</taxon>
        <taxon>Bryophytina</taxon>
        <taxon>Bryopsida</taxon>
        <taxon>Funariidae</taxon>
        <taxon>Funariales</taxon>
        <taxon>Funariaceae</taxon>
        <taxon>Physcomitrium</taxon>
    </lineage>
</organism>
<feature type="domain" description="F-box" evidence="2">
    <location>
        <begin position="36"/>
        <end position="83"/>
    </location>
</feature>